<evidence type="ECO:0000313" key="3">
    <source>
        <dbReference type="Proteomes" id="UP000838686"/>
    </source>
</evidence>
<reference evidence="2" key="1">
    <citation type="submission" date="2022-01" db="EMBL/GenBank/DDBJ databases">
        <authorList>
            <person name="Criscuolo A."/>
        </authorList>
    </citation>
    <scope>NUCLEOTIDE SEQUENCE</scope>
    <source>
        <strain evidence="2">CIP111893</strain>
    </source>
</reference>
<comment type="caution">
    <text evidence="2">The sequence shown here is derived from an EMBL/GenBank/DDBJ whole genome shotgun (WGS) entry which is preliminary data.</text>
</comment>
<evidence type="ECO:0000256" key="1">
    <source>
        <dbReference type="SAM" id="Phobius"/>
    </source>
</evidence>
<dbReference type="Proteomes" id="UP000838686">
    <property type="component" value="Unassembled WGS sequence"/>
</dbReference>
<organism evidence="2 3">
    <name type="scientific">Paenibacillus plantiphilus</name>
    <dbReference type="NCBI Taxonomy" id="2905650"/>
    <lineage>
        <taxon>Bacteria</taxon>
        <taxon>Bacillati</taxon>
        <taxon>Bacillota</taxon>
        <taxon>Bacilli</taxon>
        <taxon>Bacillales</taxon>
        <taxon>Paenibacillaceae</taxon>
        <taxon>Paenibacillus</taxon>
    </lineage>
</organism>
<keyword evidence="1" id="KW-1133">Transmembrane helix</keyword>
<dbReference type="EMBL" id="CAKMMF010000022">
    <property type="protein sequence ID" value="CAH1214017.1"/>
    <property type="molecule type" value="Genomic_DNA"/>
</dbReference>
<gene>
    <name evidence="2" type="ORF">PAECIP111893_03755</name>
</gene>
<feature type="transmembrane region" description="Helical" evidence="1">
    <location>
        <begin position="62"/>
        <end position="79"/>
    </location>
</feature>
<proteinExistence type="predicted"/>
<feature type="transmembrane region" description="Helical" evidence="1">
    <location>
        <begin position="166"/>
        <end position="183"/>
    </location>
</feature>
<evidence type="ECO:0000313" key="2">
    <source>
        <dbReference type="EMBL" id="CAH1214017.1"/>
    </source>
</evidence>
<accession>A0ABN8GQI0</accession>
<keyword evidence="3" id="KW-1185">Reference proteome</keyword>
<feature type="transmembrane region" description="Helical" evidence="1">
    <location>
        <begin position="140"/>
        <end position="159"/>
    </location>
</feature>
<keyword evidence="1" id="KW-0812">Transmembrane</keyword>
<feature type="transmembrane region" description="Helical" evidence="1">
    <location>
        <begin position="85"/>
        <end position="102"/>
    </location>
</feature>
<feature type="transmembrane region" description="Helical" evidence="1">
    <location>
        <begin position="219"/>
        <end position="240"/>
    </location>
</feature>
<keyword evidence="1" id="KW-0472">Membrane</keyword>
<feature type="transmembrane region" description="Helical" evidence="1">
    <location>
        <begin position="195"/>
        <end position="212"/>
    </location>
</feature>
<dbReference type="RefSeq" id="WP_236344114.1">
    <property type="nucleotide sequence ID" value="NZ_CAKMMF010000022.1"/>
</dbReference>
<sequence length="275" mass="31995">MDQERRKVIVKEIEHWQQSKLLPDQYCDFLLNLYLEDNEERTPTTVAGRAVQVVKHASWKQWVLTFGIFSFICFIALYFNVFHPLLQIGVSASSVFTLILIGQRYRRKNESMGLGVIGTAMLLLLGLGLYMVQLHELEEWGWKAGLLAFCSLFWIITGIGLRIPMLHLSGWLASFLVYAWLLSHNTESPAWYEIQLYWLPASFVFGWCSWFFHRWSRPVSAILFVAGAFIWFMPELYSAVFADEQAWLQIQLFIKIIAGGLLLFSLRKQWIAWVA</sequence>
<feature type="transmembrane region" description="Helical" evidence="1">
    <location>
        <begin position="114"/>
        <end position="134"/>
    </location>
</feature>
<name>A0ABN8GQI0_9BACL</name>
<protein>
    <recommendedName>
        <fullName evidence="4">DUF2157 domain-containing protein</fullName>
    </recommendedName>
</protein>
<feature type="transmembrane region" description="Helical" evidence="1">
    <location>
        <begin position="246"/>
        <end position="266"/>
    </location>
</feature>
<evidence type="ECO:0008006" key="4">
    <source>
        <dbReference type="Google" id="ProtNLM"/>
    </source>
</evidence>